<proteinExistence type="predicted"/>
<dbReference type="EMBL" id="CP032098">
    <property type="protein sequence ID" value="AXX93241.1"/>
    <property type="molecule type" value="Genomic_DNA"/>
</dbReference>
<accession>A0A2G1DJ31</accession>
<evidence type="ECO:0000313" key="3">
    <source>
        <dbReference type="Proteomes" id="UP000221222"/>
    </source>
</evidence>
<name>A0A2G1DJ31_9BACT</name>
<dbReference type="KEGG" id="amol:AMOL_2289"/>
<dbReference type="EMBL" id="NXFY01000006">
    <property type="protein sequence ID" value="PHO18497.1"/>
    <property type="molecule type" value="Genomic_DNA"/>
</dbReference>
<dbReference type="AlphaFoldDB" id="A0A2G1DJ31"/>
<evidence type="ECO:0000313" key="1">
    <source>
        <dbReference type="EMBL" id="AXX93241.1"/>
    </source>
</evidence>
<evidence type="ECO:0000313" key="4">
    <source>
        <dbReference type="Proteomes" id="UP000262712"/>
    </source>
</evidence>
<reference evidence="1 4" key="2">
    <citation type="submission" date="2018-08" db="EMBL/GenBank/DDBJ databases">
        <title>Complete genome of the Arcobacter molluscorum type strain LMG 25693.</title>
        <authorList>
            <person name="Miller W.G."/>
            <person name="Yee E."/>
            <person name="Bono J.L."/>
        </authorList>
    </citation>
    <scope>NUCLEOTIDE SEQUENCE [LARGE SCALE GENOMIC DNA]</scope>
    <source>
        <strain evidence="1 4">CECT 7696</strain>
    </source>
</reference>
<protein>
    <submittedName>
        <fullName evidence="2">Uncharacterized protein</fullName>
    </submittedName>
</protein>
<sequence>MTMSILELLKWSKLLNVDVKSTQLYCLQLNYYLDTSIINKTRCVSYENLKSCKGNIKKLHIHKSDMKYRYAIKAVNNWLLLFEKIEEYRKLQKIITESEKKELKQKLKNKLNDTAFNEFMKIGEEIYKEKI</sequence>
<dbReference type="RefSeq" id="WP_099342134.1">
    <property type="nucleotide sequence ID" value="NZ_CP032098.1"/>
</dbReference>
<dbReference type="Proteomes" id="UP000221222">
    <property type="component" value="Unassembled WGS sequence"/>
</dbReference>
<organism evidence="2 3">
    <name type="scientific">Malaciobacter molluscorum LMG 25693</name>
    <dbReference type="NCBI Taxonomy" id="870501"/>
    <lineage>
        <taxon>Bacteria</taxon>
        <taxon>Pseudomonadati</taxon>
        <taxon>Campylobacterota</taxon>
        <taxon>Epsilonproteobacteria</taxon>
        <taxon>Campylobacterales</taxon>
        <taxon>Arcobacteraceae</taxon>
        <taxon>Malaciobacter</taxon>
    </lineage>
</organism>
<keyword evidence="3" id="KW-1185">Reference proteome</keyword>
<reference evidence="2 3" key="1">
    <citation type="submission" date="2017-09" db="EMBL/GenBank/DDBJ databases">
        <title>Arcobacter canalis sp. nov., a new species isolated from a water canal contaminated with urban sewage.</title>
        <authorList>
            <person name="Perez-Cataluna A."/>
            <person name="Salas-Masso N."/>
            <person name="Figueras M.J."/>
        </authorList>
    </citation>
    <scope>NUCLEOTIDE SEQUENCE [LARGE SCALE GENOMIC DNA]</scope>
    <source>
        <strain evidence="2 3">F98-3</strain>
    </source>
</reference>
<gene>
    <name evidence="1" type="ORF">AMOL_2289</name>
    <name evidence="2" type="ORF">CPU12_05755</name>
</gene>
<evidence type="ECO:0000313" key="2">
    <source>
        <dbReference type="EMBL" id="PHO18497.1"/>
    </source>
</evidence>
<dbReference type="Proteomes" id="UP000262712">
    <property type="component" value="Chromosome"/>
</dbReference>